<accession>A0AAV4JHT2</accession>
<dbReference type="AlphaFoldDB" id="A0AAV4JHT2"/>
<name>A0AAV4JHT2_9GAST</name>
<comment type="caution">
    <text evidence="2">The sequence shown here is derived from an EMBL/GenBank/DDBJ whole genome shotgun (WGS) entry which is preliminary data.</text>
</comment>
<feature type="transmembrane region" description="Helical" evidence="1">
    <location>
        <begin position="70"/>
        <end position="88"/>
    </location>
</feature>
<evidence type="ECO:0008006" key="4">
    <source>
        <dbReference type="Google" id="ProtNLM"/>
    </source>
</evidence>
<keyword evidence="1" id="KW-0812">Transmembrane</keyword>
<reference evidence="2 3" key="1">
    <citation type="journal article" date="2021" name="Elife">
        <title>Chloroplast acquisition without the gene transfer in kleptoplastic sea slugs, Plakobranchus ocellatus.</title>
        <authorList>
            <person name="Maeda T."/>
            <person name="Takahashi S."/>
            <person name="Yoshida T."/>
            <person name="Shimamura S."/>
            <person name="Takaki Y."/>
            <person name="Nagai Y."/>
            <person name="Toyoda A."/>
            <person name="Suzuki Y."/>
            <person name="Arimoto A."/>
            <person name="Ishii H."/>
            <person name="Satoh N."/>
            <person name="Nishiyama T."/>
            <person name="Hasebe M."/>
            <person name="Maruyama T."/>
            <person name="Minagawa J."/>
            <person name="Obokata J."/>
            <person name="Shigenobu S."/>
        </authorList>
    </citation>
    <scope>NUCLEOTIDE SEQUENCE [LARGE SCALE GENOMIC DNA]</scope>
</reference>
<sequence>MGLSKVSPCVTGGHRMGDSKVDMELLEKEYFHIQSEIESFDEKSLTIKAWSVTLAGAIAGSSAFTDNKMVILFASIVSLMFWFIDGAWKTFQYANYRRIVEIEDFMRGDIDNIVNLQIAKSWNKSYHKGGTHRLAKIMLWPHVILPHGAMFIFMLLVYLSYSFK</sequence>
<protein>
    <recommendedName>
        <fullName evidence="4">Essential for reactive oxygen species protein</fullName>
    </recommendedName>
</protein>
<dbReference type="Proteomes" id="UP000762676">
    <property type="component" value="Unassembled WGS sequence"/>
</dbReference>
<dbReference type="EMBL" id="BMAT01006930">
    <property type="protein sequence ID" value="GFS22334.1"/>
    <property type="molecule type" value="Genomic_DNA"/>
</dbReference>
<proteinExistence type="predicted"/>
<organism evidence="2 3">
    <name type="scientific">Elysia marginata</name>
    <dbReference type="NCBI Taxonomy" id="1093978"/>
    <lineage>
        <taxon>Eukaryota</taxon>
        <taxon>Metazoa</taxon>
        <taxon>Spiralia</taxon>
        <taxon>Lophotrochozoa</taxon>
        <taxon>Mollusca</taxon>
        <taxon>Gastropoda</taxon>
        <taxon>Heterobranchia</taxon>
        <taxon>Euthyneura</taxon>
        <taxon>Panpulmonata</taxon>
        <taxon>Sacoglossa</taxon>
        <taxon>Placobranchoidea</taxon>
        <taxon>Plakobranchidae</taxon>
        <taxon>Elysia</taxon>
    </lineage>
</organism>
<keyword evidence="1" id="KW-1133">Transmembrane helix</keyword>
<gene>
    <name evidence="2" type="ORF">ElyMa_003361000</name>
</gene>
<evidence type="ECO:0000313" key="3">
    <source>
        <dbReference type="Proteomes" id="UP000762676"/>
    </source>
</evidence>
<feature type="transmembrane region" description="Helical" evidence="1">
    <location>
        <begin position="137"/>
        <end position="161"/>
    </location>
</feature>
<keyword evidence="3" id="KW-1185">Reference proteome</keyword>
<keyword evidence="1" id="KW-0472">Membrane</keyword>
<evidence type="ECO:0000256" key="1">
    <source>
        <dbReference type="SAM" id="Phobius"/>
    </source>
</evidence>
<evidence type="ECO:0000313" key="2">
    <source>
        <dbReference type="EMBL" id="GFS22334.1"/>
    </source>
</evidence>